<dbReference type="AlphaFoldDB" id="A0A699HG42"/>
<reference evidence="2" key="1">
    <citation type="journal article" date="2019" name="Sci. Rep.">
        <title>Draft genome of Tanacetum cinerariifolium, the natural source of mosquito coil.</title>
        <authorList>
            <person name="Yamashiro T."/>
            <person name="Shiraishi A."/>
            <person name="Satake H."/>
            <person name="Nakayama K."/>
        </authorList>
    </citation>
    <scope>NUCLEOTIDE SEQUENCE</scope>
</reference>
<name>A0A699HG42_TANCI</name>
<proteinExistence type="predicted"/>
<feature type="compositionally biased region" description="Basic and acidic residues" evidence="1">
    <location>
        <begin position="53"/>
        <end position="63"/>
    </location>
</feature>
<feature type="region of interest" description="Disordered" evidence="1">
    <location>
        <begin position="36"/>
        <end position="82"/>
    </location>
</feature>
<sequence>MSFLDAMVNNEIRSLEPYLTYLALSTNTEVDIPKVGKGHGKGVTRKKKVKTVVPKDKKKDTTPRKKSSITADDNILPDPNESLKLDTVKFDGIKDDEVQPLI</sequence>
<gene>
    <name evidence="2" type="ORF">Tci_390072</name>
</gene>
<accession>A0A699HG42</accession>
<feature type="compositionally biased region" description="Basic residues" evidence="1">
    <location>
        <begin position="36"/>
        <end position="50"/>
    </location>
</feature>
<evidence type="ECO:0000256" key="1">
    <source>
        <dbReference type="SAM" id="MobiDB-lite"/>
    </source>
</evidence>
<protein>
    <submittedName>
        <fullName evidence="2">Uncharacterized protein</fullName>
    </submittedName>
</protein>
<organism evidence="2">
    <name type="scientific">Tanacetum cinerariifolium</name>
    <name type="common">Dalmatian daisy</name>
    <name type="synonym">Chrysanthemum cinerariifolium</name>
    <dbReference type="NCBI Taxonomy" id="118510"/>
    <lineage>
        <taxon>Eukaryota</taxon>
        <taxon>Viridiplantae</taxon>
        <taxon>Streptophyta</taxon>
        <taxon>Embryophyta</taxon>
        <taxon>Tracheophyta</taxon>
        <taxon>Spermatophyta</taxon>
        <taxon>Magnoliopsida</taxon>
        <taxon>eudicotyledons</taxon>
        <taxon>Gunneridae</taxon>
        <taxon>Pentapetalae</taxon>
        <taxon>asterids</taxon>
        <taxon>campanulids</taxon>
        <taxon>Asterales</taxon>
        <taxon>Asteraceae</taxon>
        <taxon>Asteroideae</taxon>
        <taxon>Anthemideae</taxon>
        <taxon>Anthemidinae</taxon>
        <taxon>Tanacetum</taxon>
    </lineage>
</organism>
<dbReference type="EMBL" id="BKCJ010157950">
    <property type="protein sequence ID" value="GEY18098.1"/>
    <property type="molecule type" value="Genomic_DNA"/>
</dbReference>
<comment type="caution">
    <text evidence="2">The sequence shown here is derived from an EMBL/GenBank/DDBJ whole genome shotgun (WGS) entry which is preliminary data.</text>
</comment>
<evidence type="ECO:0000313" key="2">
    <source>
        <dbReference type="EMBL" id="GEY18098.1"/>
    </source>
</evidence>